<dbReference type="Pfam" id="PF13603">
    <property type="entry name" value="tRNA-synt_1_2"/>
    <property type="match status" value="1"/>
</dbReference>
<dbReference type="EMBL" id="RJVL01000002">
    <property type="protein sequence ID" value="ROR49346.1"/>
    <property type="molecule type" value="Genomic_DNA"/>
</dbReference>
<dbReference type="RefSeq" id="WP_123675561.1">
    <property type="nucleotide sequence ID" value="NZ_RJVL01000002.1"/>
</dbReference>
<dbReference type="Gene3D" id="3.40.50.620">
    <property type="entry name" value="HUPs"/>
    <property type="match status" value="2"/>
</dbReference>
<evidence type="ECO:0000313" key="15">
    <source>
        <dbReference type="EMBL" id="ROR49346.1"/>
    </source>
</evidence>
<dbReference type="FunFam" id="3.40.50.620:FF:000056">
    <property type="entry name" value="Leucine--tRNA ligase"/>
    <property type="match status" value="1"/>
</dbReference>
<comment type="caution">
    <text evidence="15">The sequence shown here is derived from an EMBL/GenBank/DDBJ whole genome shotgun (WGS) entry which is preliminary data.</text>
</comment>
<dbReference type="InterPro" id="IPR025709">
    <property type="entry name" value="Leu_tRNA-synth_edit"/>
</dbReference>
<keyword evidence="4 9" id="KW-0547">Nucleotide-binding</keyword>
<dbReference type="GO" id="GO:0006429">
    <property type="term" value="P:leucyl-tRNA aminoacylation"/>
    <property type="evidence" value="ECO:0007669"/>
    <property type="project" value="UniProtKB-UniRule"/>
</dbReference>
<accession>A0AAX1WY09</accession>
<evidence type="ECO:0000256" key="10">
    <source>
        <dbReference type="RuleBase" id="RU363035"/>
    </source>
</evidence>
<dbReference type="Pfam" id="PF08264">
    <property type="entry name" value="Anticodon_1"/>
    <property type="match status" value="1"/>
</dbReference>
<dbReference type="Proteomes" id="UP000271868">
    <property type="component" value="Unassembled WGS sequence"/>
</dbReference>
<dbReference type="Pfam" id="PF09334">
    <property type="entry name" value="tRNA-synt_1g"/>
    <property type="match status" value="1"/>
</dbReference>
<keyword evidence="2 9" id="KW-0963">Cytoplasm</keyword>
<dbReference type="GO" id="GO:0005829">
    <property type="term" value="C:cytosol"/>
    <property type="evidence" value="ECO:0007669"/>
    <property type="project" value="TreeGrafter"/>
</dbReference>
<reference evidence="15 16" key="1">
    <citation type="submission" date="2018-11" db="EMBL/GenBank/DDBJ databases">
        <title>Genomic Encyclopedia of Type Strains, Phase IV (KMG-IV): sequencing the most valuable type-strain genomes for metagenomic binning, comparative biology and taxonomic classification.</title>
        <authorList>
            <person name="Goeker M."/>
        </authorList>
    </citation>
    <scope>NUCLEOTIDE SEQUENCE [LARGE SCALE GENOMIC DNA]</scope>
    <source>
        <strain evidence="15 16">DSM 15985</strain>
    </source>
</reference>
<proteinExistence type="inferred from homology"/>
<dbReference type="SUPFAM" id="SSF52374">
    <property type="entry name" value="Nucleotidylyl transferase"/>
    <property type="match status" value="1"/>
</dbReference>
<keyword evidence="7 9" id="KW-0030">Aminoacyl-tRNA synthetase</keyword>
<evidence type="ECO:0000256" key="9">
    <source>
        <dbReference type="HAMAP-Rule" id="MF_00049"/>
    </source>
</evidence>
<keyword evidence="6 9" id="KW-0648">Protein biosynthesis</keyword>
<feature type="domain" description="Methionyl/Valyl/Leucyl/Isoleucyl-tRNA synthetase anticodon-binding" evidence="12">
    <location>
        <begin position="749"/>
        <end position="874"/>
    </location>
</feature>
<dbReference type="Pfam" id="PF00133">
    <property type="entry name" value="tRNA-synt_1"/>
    <property type="match status" value="1"/>
</dbReference>
<dbReference type="FunFam" id="3.10.20.590:FF:000001">
    <property type="entry name" value="Leucine--tRNA ligase"/>
    <property type="match status" value="1"/>
</dbReference>
<feature type="short sequence motif" description="'HIGH' region" evidence="9">
    <location>
        <begin position="42"/>
        <end position="52"/>
    </location>
</feature>
<feature type="domain" description="Leucyl-tRNA synthetase editing" evidence="14">
    <location>
        <begin position="227"/>
        <end position="419"/>
    </location>
</feature>
<evidence type="ECO:0000259" key="12">
    <source>
        <dbReference type="Pfam" id="PF08264"/>
    </source>
</evidence>
<comment type="similarity">
    <text evidence="1 9 10">Belongs to the class-I aminoacyl-tRNA synthetase family.</text>
</comment>
<comment type="subcellular location">
    <subcellularLocation>
        <location evidence="9">Cytoplasm</location>
    </subcellularLocation>
</comment>
<keyword evidence="3 9" id="KW-0436">Ligase</keyword>
<evidence type="ECO:0000256" key="2">
    <source>
        <dbReference type="ARBA" id="ARBA00022490"/>
    </source>
</evidence>
<dbReference type="GO" id="GO:0004823">
    <property type="term" value="F:leucine-tRNA ligase activity"/>
    <property type="evidence" value="ECO:0007669"/>
    <property type="project" value="UniProtKB-UniRule"/>
</dbReference>
<name>A0AAX1WY09_9BURK</name>
<dbReference type="FunFam" id="3.40.50.620:FF:000003">
    <property type="entry name" value="Leucine--tRNA ligase"/>
    <property type="match status" value="1"/>
</dbReference>
<sequence length="910" mass="101209">MQDKYNHTEVERAAHAHWNANDAYRVTEDQAKPKFYACSMLPYPSGKLHMGHVRNYTINDMLTRSLRMKGHNVLMPMGWDAFGLPAENAALKNGVPPAQWTYDNIAYMKKQMQAMGLAIDWSREVATCDPDYYKWNQWLFLKMLDKGIAYRKTQVVNWDPVDQTVLANEQVIDGRGWRTGALVEKREIPGYYLKITDYAQELLDHVQIGNEKATLTGWPDKVRLMQENWIGKSAGVRFAFPHDIRNAAGERIQDGKLYVFTTRADTIMGVTFCAVAPEHPLAQHAAASNAPLAAFIEECKKGGTTEAELALKEKEGMPTGLFVTHPLTGEQVEVWVGNYVLMSYGDGAVMGVPAHDERDFAFALKYQLPIKQVVLVDGETFDFHQWQDWYGDKERGVTINSDNFSGLSYQDAVAAVAHALAEKGLGELKTTWRLRDWGISRQRYWGTPIPIIHCESCGAVPVPEKDLPVVLPQDLVPDGSGNPLAKCEAFLKVDCPCCGKPARRETDTMDTFVDSSWYFMRYCDPKSRDAMVAGGTDYWMRDQKAATGGSGMDQYIGGIEHAILHLLYARFWTKVMRDLGLVKVDEPFTKLLTQGMVLNHIYSRRTAKGAKDYFWPHDVEHVYDEAGKIVGAKLKNPAESGDGLLPVGTPIDYEGVGTMSKSKNNGVDPQQLIEKYGADTARLYTMFTAPPELTLEWNDAAVEGSYRFLRRVWNFGVKLSAIDKDAALASVAGAASLKDVQFGKEAKALRLEIHTVLKQVDYDYQRMQYNTVVSGAMKMINALEDFKATDSAGAQVALIEGFGILLRVLYPATPHIAHVLWDELGYAGALGDLLDAAWPQVAPDALVQDELELMLQVNGKLRGAIRVAASADKAAIEQAALASEDFQKFAEGKAPKKVIIVPGRLVNVVV</sequence>
<protein>
    <recommendedName>
        <fullName evidence="9">Leucine--tRNA ligase</fullName>
        <ecNumber evidence="9">6.1.1.4</ecNumber>
    </recommendedName>
    <alternativeName>
        <fullName evidence="9">Leucyl-tRNA synthetase</fullName>
        <shortName evidence="9">LeuRS</shortName>
    </alternativeName>
</protein>
<evidence type="ECO:0000256" key="8">
    <source>
        <dbReference type="ARBA" id="ARBA00047469"/>
    </source>
</evidence>
<dbReference type="InterPro" id="IPR002302">
    <property type="entry name" value="Leu-tRNA-ligase"/>
</dbReference>
<dbReference type="GO" id="GO:0002161">
    <property type="term" value="F:aminoacyl-tRNA deacylase activity"/>
    <property type="evidence" value="ECO:0007669"/>
    <property type="project" value="InterPro"/>
</dbReference>
<dbReference type="PANTHER" id="PTHR43740">
    <property type="entry name" value="LEUCYL-TRNA SYNTHETASE"/>
    <property type="match status" value="1"/>
</dbReference>
<dbReference type="Gene3D" id="3.10.20.590">
    <property type="match status" value="1"/>
</dbReference>
<dbReference type="SUPFAM" id="SSF47323">
    <property type="entry name" value="Anticodon-binding domain of a subclass of class I aminoacyl-tRNA synthetases"/>
    <property type="match status" value="1"/>
</dbReference>
<evidence type="ECO:0000256" key="6">
    <source>
        <dbReference type="ARBA" id="ARBA00022917"/>
    </source>
</evidence>
<dbReference type="InterPro" id="IPR009008">
    <property type="entry name" value="Val/Leu/Ile-tRNA-synth_edit"/>
</dbReference>
<dbReference type="GO" id="GO:0005524">
    <property type="term" value="F:ATP binding"/>
    <property type="evidence" value="ECO:0007669"/>
    <property type="project" value="UniProtKB-UniRule"/>
</dbReference>
<dbReference type="PANTHER" id="PTHR43740:SF2">
    <property type="entry name" value="LEUCINE--TRNA LIGASE, MITOCHONDRIAL"/>
    <property type="match status" value="1"/>
</dbReference>
<evidence type="ECO:0000256" key="1">
    <source>
        <dbReference type="ARBA" id="ARBA00005594"/>
    </source>
</evidence>
<evidence type="ECO:0000259" key="13">
    <source>
        <dbReference type="Pfam" id="PF09334"/>
    </source>
</evidence>
<comment type="catalytic activity">
    <reaction evidence="8 9">
        <text>tRNA(Leu) + L-leucine + ATP = L-leucyl-tRNA(Leu) + AMP + diphosphate</text>
        <dbReference type="Rhea" id="RHEA:11688"/>
        <dbReference type="Rhea" id="RHEA-COMP:9613"/>
        <dbReference type="Rhea" id="RHEA-COMP:9622"/>
        <dbReference type="ChEBI" id="CHEBI:30616"/>
        <dbReference type="ChEBI" id="CHEBI:33019"/>
        <dbReference type="ChEBI" id="CHEBI:57427"/>
        <dbReference type="ChEBI" id="CHEBI:78442"/>
        <dbReference type="ChEBI" id="CHEBI:78494"/>
        <dbReference type="ChEBI" id="CHEBI:456215"/>
        <dbReference type="EC" id="6.1.1.4"/>
    </reaction>
</comment>
<dbReference type="AlphaFoldDB" id="A0AAX1WY09"/>
<dbReference type="PRINTS" id="PR00985">
    <property type="entry name" value="TRNASYNTHLEU"/>
</dbReference>
<gene>
    <name evidence="9" type="primary">leuS</name>
    <name evidence="15" type="ORF">EDC60_1341</name>
</gene>
<organism evidence="15 16">
    <name type="scientific">Diaphorobacter nitroreducens</name>
    <dbReference type="NCBI Taxonomy" id="164759"/>
    <lineage>
        <taxon>Bacteria</taxon>
        <taxon>Pseudomonadati</taxon>
        <taxon>Pseudomonadota</taxon>
        <taxon>Betaproteobacteria</taxon>
        <taxon>Burkholderiales</taxon>
        <taxon>Comamonadaceae</taxon>
        <taxon>Diaphorobacter</taxon>
    </lineage>
</organism>
<evidence type="ECO:0000259" key="11">
    <source>
        <dbReference type="Pfam" id="PF00133"/>
    </source>
</evidence>
<feature type="binding site" evidence="9">
    <location>
        <position position="661"/>
    </location>
    <ligand>
        <name>ATP</name>
        <dbReference type="ChEBI" id="CHEBI:30616"/>
    </ligand>
</feature>
<dbReference type="InterPro" id="IPR013155">
    <property type="entry name" value="M/V/L/I-tRNA-synth_anticd-bd"/>
</dbReference>
<dbReference type="FunFam" id="3.90.740.10:FF:000012">
    <property type="entry name" value="Leucine--tRNA ligase"/>
    <property type="match status" value="1"/>
</dbReference>
<feature type="domain" description="Aminoacyl-tRNA synthetase class Ia" evidence="11">
    <location>
        <begin position="658"/>
        <end position="688"/>
    </location>
</feature>
<dbReference type="CDD" id="cd07958">
    <property type="entry name" value="Anticodon_Ia_Leu_BEm"/>
    <property type="match status" value="1"/>
</dbReference>
<evidence type="ECO:0000256" key="3">
    <source>
        <dbReference type="ARBA" id="ARBA00022598"/>
    </source>
</evidence>
<dbReference type="InterPro" id="IPR002300">
    <property type="entry name" value="aa-tRNA-synth_Ia"/>
</dbReference>
<dbReference type="InterPro" id="IPR001412">
    <property type="entry name" value="aa-tRNA-synth_I_CS"/>
</dbReference>
<evidence type="ECO:0000256" key="7">
    <source>
        <dbReference type="ARBA" id="ARBA00023146"/>
    </source>
</evidence>
<dbReference type="InterPro" id="IPR009080">
    <property type="entry name" value="tRNAsynth_Ia_anticodon-bd"/>
</dbReference>
<dbReference type="InterPro" id="IPR014729">
    <property type="entry name" value="Rossmann-like_a/b/a_fold"/>
</dbReference>
<evidence type="ECO:0000259" key="14">
    <source>
        <dbReference type="Pfam" id="PF13603"/>
    </source>
</evidence>
<dbReference type="Gene3D" id="2.20.28.290">
    <property type="match status" value="1"/>
</dbReference>
<evidence type="ECO:0000256" key="4">
    <source>
        <dbReference type="ARBA" id="ARBA00022741"/>
    </source>
</evidence>
<evidence type="ECO:0000313" key="16">
    <source>
        <dbReference type="Proteomes" id="UP000271868"/>
    </source>
</evidence>
<dbReference type="InterPro" id="IPR015413">
    <property type="entry name" value="Methionyl/Leucyl_tRNA_Synth"/>
</dbReference>
<dbReference type="EC" id="6.1.1.4" evidence="9"/>
<keyword evidence="16" id="KW-1185">Reference proteome</keyword>
<evidence type="ECO:0000256" key="5">
    <source>
        <dbReference type="ARBA" id="ARBA00022840"/>
    </source>
</evidence>
<dbReference type="HAMAP" id="MF_00049_B">
    <property type="entry name" value="Leu_tRNA_synth_B"/>
    <property type="match status" value="1"/>
</dbReference>
<feature type="domain" description="Methionyl/Leucyl tRNA synthetase" evidence="13">
    <location>
        <begin position="38"/>
        <end position="171"/>
    </location>
</feature>
<dbReference type="SUPFAM" id="SSF50677">
    <property type="entry name" value="ValRS/IleRS/LeuRS editing domain"/>
    <property type="match status" value="1"/>
</dbReference>
<dbReference type="NCBIfam" id="TIGR00396">
    <property type="entry name" value="leuS_bact"/>
    <property type="match status" value="1"/>
</dbReference>
<dbReference type="PROSITE" id="PS00178">
    <property type="entry name" value="AA_TRNA_LIGASE_I"/>
    <property type="match status" value="1"/>
</dbReference>
<dbReference type="Gene3D" id="1.10.730.10">
    <property type="entry name" value="Isoleucyl-tRNA Synthetase, Domain 1"/>
    <property type="match status" value="1"/>
</dbReference>
<dbReference type="CDD" id="cd00812">
    <property type="entry name" value="LeuRS_core"/>
    <property type="match status" value="1"/>
</dbReference>
<dbReference type="FunFam" id="1.10.730.10:FF:000003">
    <property type="entry name" value="Leucine--tRNA ligase"/>
    <property type="match status" value="1"/>
</dbReference>
<keyword evidence="5 9" id="KW-0067">ATP-binding</keyword>
<feature type="short sequence motif" description="'KMSKS' region" evidence="9">
    <location>
        <begin position="658"/>
        <end position="662"/>
    </location>
</feature>